<dbReference type="Proteomes" id="UP001056120">
    <property type="component" value="Linkage Group LG25"/>
</dbReference>
<name>A0ACB9A1B8_9ASTR</name>
<proteinExistence type="predicted"/>
<comment type="caution">
    <text evidence="1">The sequence shown here is derived from an EMBL/GenBank/DDBJ whole genome shotgun (WGS) entry which is preliminary data.</text>
</comment>
<accession>A0ACB9A1B8</accession>
<reference evidence="1 2" key="2">
    <citation type="journal article" date="2022" name="Mol. Ecol. Resour.">
        <title>The genomes of chicory, endive, great burdock and yacon provide insights into Asteraceae paleo-polyploidization history and plant inulin production.</title>
        <authorList>
            <person name="Fan W."/>
            <person name="Wang S."/>
            <person name="Wang H."/>
            <person name="Wang A."/>
            <person name="Jiang F."/>
            <person name="Liu H."/>
            <person name="Zhao H."/>
            <person name="Xu D."/>
            <person name="Zhang Y."/>
        </authorList>
    </citation>
    <scope>NUCLEOTIDE SEQUENCE [LARGE SCALE GENOMIC DNA]</scope>
    <source>
        <strain evidence="2">cv. Yunnan</strain>
        <tissue evidence="1">Leaves</tissue>
    </source>
</reference>
<protein>
    <submittedName>
        <fullName evidence="1">Uncharacterized protein</fullName>
    </submittedName>
</protein>
<evidence type="ECO:0000313" key="2">
    <source>
        <dbReference type="Proteomes" id="UP001056120"/>
    </source>
</evidence>
<organism evidence="1 2">
    <name type="scientific">Smallanthus sonchifolius</name>
    <dbReference type="NCBI Taxonomy" id="185202"/>
    <lineage>
        <taxon>Eukaryota</taxon>
        <taxon>Viridiplantae</taxon>
        <taxon>Streptophyta</taxon>
        <taxon>Embryophyta</taxon>
        <taxon>Tracheophyta</taxon>
        <taxon>Spermatophyta</taxon>
        <taxon>Magnoliopsida</taxon>
        <taxon>eudicotyledons</taxon>
        <taxon>Gunneridae</taxon>
        <taxon>Pentapetalae</taxon>
        <taxon>asterids</taxon>
        <taxon>campanulids</taxon>
        <taxon>Asterales</taxon>
        <taxon>Asteraceae</taxon>
        <taxon>Asteroideae</taxon>
        <taxon>Heliantheae alliance</taxon>
        <taxon>Millerieae</taxon>
        <taxon>Smallanthus</taxon>
    </lineage>
</organism>
<dbReference type="EMBL" id="CM042042">
    <property type="protein sequence ID" value="KAI3703218.1"/>
    <property type="molecule type" value="Genomic_DNA"/>
</dbReference>
<keyword evidence="2" id="KW-1185">Reference proteome</keyword>
<reference evidence="2" key="1">
    <citation type="journal article" date="2022" name="Mol. Ecol. Resour.">
        <title>The genomes of chicory, endive, great burdock and yacon provide insights into Asteraceae palaeo-polyploidization history and plant inulin production.</title>
        <authorList>
            <person name="Fan W."/>
            <person name="Wang S."/>
            <person name="Wang H."/>
            <person name="Wang A."/>
            <person name="Jiang F."/>
            <person name="Liu H."/>
            <person name="Zhao H."/>
            <person name="Xu D."/>
            <person name="Zhang Y."/>
        </authorList>
    </citation>
    <scope>NUCLEOTIDE SEQUENCE [LARGE SCALE GENOMIC DNA]</scope>
    <source>
        <strain evidence="2">cv. Yunnan</strain>
    </source>
</reference>
<evidence type="ECO:0000313" key="1">
    <source>
        <dbReference type="EMBL" id="KAI3703218.1"/>
    </source>
</evidence>
<gene>
    <name evidence="1" type="ORF">L1987_73137</name>
</gene>
<sequence length="107" mass="11984">MNKGAWGRSFKEVLIDQEKKQVAGSMEMDKEKERVIEVPEGTAAFNSLHKRSLVGRLKDLRSLTNLHMILRDDGHVKVGIRYLGGLSVLLKIGDPDLALQFLENPGE</sequence>